<gene>
    <name evidence="1" type="ORF">ACFO4E_00140</name>
</gene>
<protein>
    <submittedName>
        <fullName evidence="1">Uncharacterized protein</fullName>
    </submittedName>
</protein>
<dbReference type="EMBL" id="JBHSFQ010000001">
    <property type="protein sequence ID" value="MFC4560255.1"/>
    <property type="molecule type" value="Genomic_DNA"/>
</dbReference>
<sequence>MTAVLATRAERRRDGASGHLTDAELWIDPEVWRDLLARADALGADLHDAARPPRTPGTITVTASLLLFELDGGAGPDPGEHG</sequence>
<proteinExistence type="predicted"/>
<accession>A0ABV9DMY4</accession>
<organism evidence="1 2">
    <name type="scientific">Nocardiopsis mangrovi</name>
    <dbReference type="NCBI Taxonomy" id="1179818"/>
    <lineage>
        <taxon>Bacteria</taxon>
        <taxon>Bacillati</taxon>
        <taxon>Actinomycetota</taxon>
        <taxon>Actinomycetes</taxon>
        <taxon>Streptosporangiales</taxon>
        <taxon>Nocardiopsidaceae</taxon>
        <taxon>Nocardiopsis</taxon>
    </lineage>
</organism>
<comment type="caution">
    <text evidence="1">The sequence shown here is derived from an EMBL/GenBank/DDBJ whole genome shotgun (WGS) entry which is preliminary data.</text>
</comment>
<dbReference type="Proteomes" id="UP001595923">
    <property type="component" value="Unassembled WGS sequence"/>
</dbReference>
<evidence type="ECO:0000313" key="2">
    <source>
        <dbReference type="Proteomes" id="UP001595923"/>
    </source>
</evidence>
<reference evidence="2" key="1">
    <citation type="journal article" date="2019" name="Int. J. Syst. Evol. Microbiol.">
        <title>The Global Catalogue of Microorganisms (GCM) 10K type strain sequencing project: providing services to taxonomists for standard genome sequencing and annotation.</title>
        <authorList>
            <consortium name="The Broad Institute Genomics Platform"/>
            <consortium name="The Broad Institute Genome Sequencing Center for Infectious Disease"/>
            <person name="Wu L."/>
            <person name="Ma J."/>
        </authorList>
    </citation>
    <scope>NUCLEOTIDE SEQUENCE [LARGE SCALE GENOMIC DNA]</scope>
    <source>
        <strain evidence="2">XZYJ18</strain>
    </source>
</reference>
<dbReference type="RefSeq" id="WP_378570263.1">
    <property type="nucleotide sequence ID" value="NZ_JBHSFQ010000001.1"/>
</dbReference>
<name>A0ABV9DMY4_9ACTN</name>
<evidence type="ECO:0000313" key="1">
    <source>
        <dbReference type="EMBL" id="MFC4560255.1"/>
    </source>
</evidence>
<keyword evidence="2" id="KW-1185">Reference proteome</keyword>